<evidence type="ECO:0000256" key="1">
    <source>
        <dbReference type="SAM" id="Phobius"/>
    </source>
</evidence>
<reference evidence="2 3" key="1">
    <citation type="submission" date="2019-03" db="EMBL/GenBank/DDBJ databases">
        <title>Genomic Encyclopedia of Type Strains, Phase IV (KMG-IV): sequencing the most valuable type-strain genomes for metagenomic binning, comparative biology and taxonomic classification.</title>
        <authorList>
            <person name="Goeker M."/>
        </authorList>
    </citation>
    <scope>NUCLEOTIDE SEQUENCE [LARGE SCALE GENOMIC DNA]</scope>
    <source>
        <strain evidence="2 3">DSM 11170</strain>
    </source>
</reference>
<evidence type="ECO:0000313" key="2">
    <source>
        <dbReference type="EMBL" id="TCP63966.1"/>
    </source>
</evidence>
<feature type="transmembrane region" description="Helical" evidence="1">
    <location>
        <begin position="55"/>
        <end position="76"/>
    </location>
</feature>
<dbReference type="EMBL" id="SLXT01000013">
    <property type="protein sequence ID" value="TCP63966.1"/>
    <property type="molecule type" value="Genomic_DNA"/>
</dbReference>
<accession>A0A4V6NRN4</accession>
<keyword evidence="3" id="KW-1185">Reference proteome</keyword>
<name>A0A4V6NRN4_9FIRM</name>
<keyword evidence="1" id="KW-0472">Membrane</keyword>
<dbReference type="AlphaFoldDB" id="A0A4V6NRN4"/>
<keyword evidence="1" id="KW-1133">Transmembrane helix</keyword>
<keyword evidence="1" id="KW-0812">Transmembrane</keyword>
<organism evidence="2 3">
    <name type="scientific">Heliophilum fasciatum</name>
    <dbReference type="NCBI Taxonomy" id="35700"/>
    <lineage>
        <taxon>Bacteria</taxon>
        <taxon>Bacillati</taxon>
        <taxon>Bacillota</taxon>
        <taxon>Clostridia</taxon>
        <taxon>Eubacteriales</taxon>
        <taxon>Heliobacteriaceae</taxon>
        <taxon>Heliophilum</taxon>
    </lineage>
</organism>
<comment type="caution">
    <text evidence="2">The sequence shown here is derived from an EMBL/GenBank/DDBJ whole genome shotgun (WGS) entry which is preliminary data.</text>
</comment>
<sequence length="77" mass="7773">MLLADPVVVFGAGAAGEDAWAAAGALEGVAESVVVTEVDTGIDEKVASLSPKTDMVAIEAAITPLIMAPLAMIFFIL</sequence>
<proteinExistence type="predicted"/>
<evidence type="ECO:0000313" key="3">
    <source>
        <dbReference type="Proteomes" id="UP000294813"/>
    </source>
</evidence>
<gene>
    <name evidence="2" type="ORF">EDD73_11316</name>
</gene>
<dbReference type="Proteomes" id="UP000294813">
    <property type="component" value="Unassembled WGS sequence"/>
</dbReference>
<protein>
    <submittedName>
        <fullName evidence="2">Uncharacterized protein</fullName>
    </submittedName>
</protein>